<evidence type="ECO:0000313" key="3">
    <source>
        <dbReference type="EMBL" id="CAI8052176.1"/>
    </source>
</evidence>
<dbReference type="Pfam" id="PF01302">
    <property type="entry name" value="CAP_GLY"/>
    <property type="match status" value="1"/>
</dbReference>
<name>A0AA35TSC5_GEOBA</name>
<feature type="compositionally biased region" description="Low complexity" evidence="1">
    <location>
        <begin position="48"/>
        <end position="65"/>
    </location>
</feature>
<accession>A0AA35TSC5</accession>
<comment type="caution">
    <text evidence="3">The sequence shown here is derived from an EMBL/GenBank/DDBJ whole genome shotgun (WGS) entry which is preliminary data.</text>
</comment>
<dbReference type="Proteomes" id="UP001174909">
    <property type="component" value="Unassembled WGS sequence"/>
</dbReference>
<feature type="non-terminal residue" evidence="3">
    <location>
        <position position="148"/>
    </location>
</feature>
<dbReference type="AlphaFoldDB" id="A0AA35TSC5"/>
<sequence>MGVELDSGGGDNSGSHSGVRYFICKPGHGYSYLPPKVKRLSPLAVAATSSGSSTNSGPTTDSQLTPPSPPPPLIPRLPSTNEDSTPPIPQKLDLEPSSLVQSPSLTAIFFLTPPPSSLPLLLHPLPLLPPKRVTLETGMSVFVTGADF</sequence>
<evidence type="ECO:0000256" key="1">
    <source>
        <dbReference type="SAM" id="MobiDB-lite"/>
    </source>
</evidence>
<dbReference type="EMBL" id="CASHTH010003992">
    <property type="protein sequence ID" value="CAI8052176.1"/>
    <property type="molecule type" value="Genomic_DNA"/>
</dbReference>
<protein>
    <recommendedName>
        <fullName evidence="2">CAP-Gly domain-containing protein</fullName>
    </recommendedName>
</protein>
<dbReference type="PROSITE" id="PS50245">
    <property type="entry name" value="CAP_GLY_2"/>
    <property type="match status" value="1"/>
</dbReference>
<keyword evidence="4" id="KW-1185">Reference proteome</keyword>
<evidence type="ECO:0000259" key="2">
    <source>
        <dbReference type="PROSITE" id="PS50245"/>
    </source>
</evidence>
<dbReference type="Gene3D" id="2.30.30.190">
    <property type="entry name" value="CAP Gly-rich-like domain"/>
    <property type="match status" value="1"/>
</dbReference>
<feature type="domain" description="CAP-Gly" evidence="2">
    <location>
        <begin position="1"/>
        <end position="29"/>
    </location>
</feature>
<dbReference type="InterPro" id="IPR000938">
    <property type="entry name" value="CAP-Gly_domain"/>
</dbReference>
<dbReference type="SUPFAM" id="SSF74924">
    <property type="entry name" value="Cap-Gly domain"/>
    <property type="match status" value="1"/>
</dbReference>
<gene>
    <name evidence="3" type="ORF">GBAR_LOCUS28558</name>
</gene>
<dbReference type="InterPro" id="IPR036859">
    <property type="entry name" value="CAP-Gly_dom_sf"/>
</dbReference>
<reference evidence="3" key="1">
    <citation type="submission" date="2023-03" db="EMBL/GenBank/DDBJ databases">
        <authorList>
            <person name="Steffen K."/>
            <person name="Cardenas P."/>
        </authorList>
    </citation>
    <scope>NUCLEOTIDE SEQUENCE</scope>
</reference>
<organism evidence="3 4">
    <name type="scientific">Geodia barretti</name>
    <name type="common">Barrett's horny sponge</name>
    <dbReference type="NCBI Taxonomy" id="519541"/>
    <lineage>
        <taxon>Eukaryota</taxon>
        <taxon>Metazoa</taxon>
        <taxon>Porifera</taxon>
        <taxon>Demospongiae</taxon>
        <taxon>Heteroscleromorpha</taxon>
        <taxon>Tetractinellida</taxon>
        <taxon>Astrophorina</taxon>
        <taxon>Geodiidae</taxon>
        <taxon>Geodia</taxon>
    </lineage>
</organism>
<feature type="region of interest" description="Disordered" evidence="1">
    <location>
        <begin position="44"/>
        <end position="97"/>
    </location>
</feature>
<proteinExistence type="predicted"/>
<feature type="compositionally biased region" description="Pro residues" evidence="1">
    <location>
        <begin position="66"/>
        <end position="75"/>
    </location>
</feature>
<evidence type="ECO:0000313" key="4">
    <source>
        <dbReference type="Proteomes" id="UP001174909"/>
    </source>
</evidence>